<dbReference type="EMBL" id="JAIXMP010000015">
    <property type="protein sequence ID" value="KAI9261515.1"/>
    <property type="molecule type" value="Genomic_DNA"/>
</dbReference>
<name>A0AAD5K8L4_9FUNG</name>
<keyword evidence="2" id="KW-1185">Reference proteome</keyword>
<organism evidence="1 2">
    <name type="scientific">Phascolomyces articulosus</name>
    <dbReference type="NCBI Taxonomy" id="60185"/>
    <lineage>
        <taxon>Eukaryota</taxon>
        <taxon>Fungi</taxon>
        <taxon>Fungi incertae sedis</taxon>
        <taxon>Mucoromycota</taxon>
        <taxon>Mucoromycotina</taxon>
        <taxon>Mucoromycetes</taxon>
        <taxon>Mucorales</taxon>
        <taxon>Lichtheimiaceae</taxon>
        <taxon>Phascolomyces</taxon>
    </lineage>
</organism>
<accession>A0AAD5K8L4</accession>
<gene>
    <name evidence="1" type="ORF">BDA99DRAFT_511581</name>
</gene>
<protein>
    <submittedName>
        <fullName evidence="1">Uncharacterized protein</fullName>
    </submittedName>
</protein>
<comment type="caution">
    <text evidence="1">The sequence shown here is derived from an EMBL/GenBank/DDBJ whole genome shotgun (WGS) entry which is preliminary data.</text>
</comment>
<dbReference type="Proteomes" id="UP001209540">
    <property type="component" value="Unassembled WGS sequence"/>
</dbReference>
<dbReference type="PROSITE" id="PS51257">
    <property type="entry name" value="PROKAR_LIPOPROTEIN"/>
    <property type="match status" value="1"/>
</dbReference>
<dbReference type="AlphaFoldDB" id="A0AAD5K8L4"/>
<evidence type="ECO:0000313" key="2">
    <source>
        <dbReference type="Proteomes" id="UP001209540"/>
    </source>
</evidence>
<reference evidence="1" key="2">
    <citation type="submission" date="2023-02" db="EMBL/GenBank/DDBJ databases">
        <authorList>
            <consortium name="DOE Joint Genome Institute"/>
            <person name="Mondo S.J."/>
            <person name="Chang Y."/>
            <person name="Wang Y."/>
            <person name="Ahrendt S."/>
            <person name="Andreopoulos W."/>
            <person name="Barry K."/>
            <person name="Beard J."/>
            <person name="Benny G.L."/>
            <person name="Blankenship S."/>
            <person name="Bonito G."/>
            <person name="Cuomo C."/>
            <person name="Desiro A."/>
            <person name="Gervers K.A."/>
            <person name="Hundley H."/>
            <person name="Kuo A."/>
            <person name="LaButti K."/>
            <person name="Lang B.F."/>
            <person name="Lipzen A."/>
            <person name="O'Donnell K."/>
            <person name="Pangilinan J."/>
            <person name="Reynolds N."/>
            <person name="Sandor L."/>
            <person name="Smith M.W."/>
            <person name="Tsang A."/>
            <person name="Grigoriev I.V."/>
            <person name="Stajich J.E."/>
            <person name="Spatafora J.W."/>
        </authorList>
    </citation>
    <scope>NUCLEOTIDE SEQUENCE</scope>
    <source>
        <strain evidence="1">RSA 2281</strain>
    </source>
</reference>
<evidence type="ECO:0000313" key="1">
    <source>
        <dbReference type="EMBL" id="KAI9261515.1"/>
    </source>
</evidence>
<reference evidence="1" key="1">
    <citation type="journal article" date="2022" name="IScience">
        <title>Evolution of zygomycete secretomes and the origins of terrestrial fungal ecologies.</title>
        <authorList>
            <person name="Chang Y."/>
            <person name="Wang Y."/>
            <person name="Mondo S."/>
            <person name="Ahrendt S."/>
            <person name="Andreopoulos W."/>
            <person name="Barry K."/>
            <person name="Beard J."/>
            <person name="Benny G.L."/>
            <person name="Blankenship S."/>
            <person name="Bonito G."/>
            <person name="Cuomo C."/>
            <person name="Desiro A."/>
            <person name="Gervers K.A."/>
            <person name="Hundley H."/>
            <person name="Kuo A."/>
            <person name="LaButti K."/>
            <person name="Lang B.F."/>
            <person name="Lipzen A."/>
            <person name="O'Donnell K."/>
            <person name="Pangilinan J."/>
            <person name="Reynolds N."/>
            <person name="Sandor L."/>
            <person name="Smith M.E."/>
            <person name="Tsang A."/>
            <person name="Grigoriev I.V."/>
            <person name="Stajich J.E."/>
            <person name="Spatafora J.W."/>
        </authorList>
    </citation>
    <scope>NUCLEOTIDE SEQUENCE</scope>
    <source>
        <strain evidence="1">RSA 2281</strain>
    </source>
</reference>
<proteinExistence type="predicted"/>
<sequence>MYYLVEKEENVFLLEVCNLYSVCPGSFGCSMGRIMSSPLPGFFLAFISGELFS</sequence>